<dbReference type="RefSeq" id="WP_260900430.1">
    <property type="nucleotide sequence ID" value="NZ_JAOCZP010000001.1"/>
</dbReference>
<reference evidence="3 4" key="1">
    <citation type="submission" date="2022-09" db="EMBL/GenBank/DDBJ databases">
        <title>Chelativorans salina sp. nov., a novel slightly halophilic bacterium isolated from a saline lake sediment enrichment.</title>
        <authorList>
            <person name="Gao L."/>
            <person name="Fang B.-Z."/>
            <person name="Li W.-J."/>
        </authorList>
    </citation>
    <scope>NUCLEOTIDE SEQUENCE [LARGE SCALE GENOMIC DNA]</scope>
    <source>
        <strain evidence="3 4">EGI FJ00035</strain>
    </source>
</reference>
<dbReference type="Proteomes" id="UP001320831">
    <property type="component" value="Unassembled WGS sequence"/>
</dbReference>
<dbReference type="InterPro" id="IPR011042">
    <property type="entry name" value="6-blade_b-propeller_TolB-like"/>
</dbReference>
<accession>A0ABT2LHN3</accession>
<dbReference type="InterPro" id="IPR011041">
    <property type="entry name" value="Quinoprot_gluc/sorb_DH_b-prop"/>
</dbReference>
<feature type="domain" description="Glucose/Sorbosone dehydrogenase" evidence="2">
    <location>
        <begin position="83"/>
        <end position="371"/>
    </location>
</feature>
<evidence type="ECO:0000259" key="2">
    <source>
        <dbReference type="Pfam" id="PF07995"/>
    </source>
</evidence>
<dbReference type="PANTHER" id="PTHR19328:SF13">
    <property type="entry name" value="HIPL1 PROTEIN"/>
    <property type="match status" value="1"/>
</dbReference>
<dbReference type="EMBL" id="JAOCZP010000001">
    <property type="protein sequence ID" value="MCT7374077.1"/>
    <property type="molecule type" value="Genomic_DNA"/>
</dbReference>
<protein>
    <submittedName>
        <fullName evidence="3">PQQ-dependent sugar dehydrogenase</fullName>
    </submittedName>
</protein>
<dbReference type="Gene3D" id="2.120.10.30">
    <property type="entry name" value="TolB, C-terminal domain"/>
    <property type="match status" value="1"/>
</dbReference>
<dbReference type="PANTHER" id="PTHR19328">
    <property type="entry name" value="HEDGEHOG-INTERACTING PROTEIN"/>
    <property type="match status" value="1"/>
</dbReference>
<dbReference type="Pfam" id="PF07995">
    <property type="entry name" value="GSDH"/>
    <property type="match status" value="1"/>
</dbReference>
<gene>
    <name evidence="3" type="ORF">N5A92_03395</name>
</gene>
<comment type="caution">
    <text evidence="3">The sequence shown here is derived from an EMBL/GenBank/DDBJ whole genome shotgun (WGS) entry which is preliminary data.</text>
</comment>
<keyword evidence="4" id="KW-1185">Reference proteome</keyword>
<keyword evidence="1" id="KW-0812">Transmembrane</keyword>
<organism evidence="3 4">
    <name type="scientific">Chelativorans salis</name>
    <dbReference type="NCBI Taxonomy" id="2978478"/>
    <lineage>
        <taxon>Bacteria</taxon>
        <taxon>Pseudomonadati</taxon>
        <taxon>Pseudomonadota</taxon>
        <taxon>Alphaproteobacteria</taxon>
        <taxon>Hyphomicrobiales</taxon>
        <taxon>Phyllobacteriaceae</taxon>
        <taxon>Chelativorans</taxon>
    </lineage>
</organism>
<evidence type="ECO:0000256" key="1">
    <source>
        <dbReference type="SAM" id="Phobius"/>
    </source>
</evidence>
<feature type="transmembrane region" description="Helical" evidence="1">
    <location>
        <begin position="24"/>
        <end position="44"/>
    </location>
</feature>
<sequence length="408" mass="43233">MKNRDFDNCVGTGHLRHEVRRTGAGSGATAVVQFAMIALAFIMIDATPAVVSSGAHAQSSSLNGTATSGLVPEGTPVEIVSGLDIPWSAVTVGRDVLVSQRGTGEIVAFRLGETLRSVGTVPDVVARGDGGMLGLAVLTEGAEVWVYAYHSTASGNRIVRMAYSEGVLGDVQIVLDGLPGGRSHNGGRIAFGPDGMLYATVGETRNPDLSQDPNSLAGKILRMTPAGGIPNDNPIDGSLVYSLGHRNPQGLAWDENGQLWATEFGDDAWDELNRIEPGGNYGWPVMEGRGGNAAYIDPVMQWRTEEMGPSGLAYVDGTFFVAGLTGQRLWSVTIDTAGNPVASAHYVGEYGRIRHVLEGSDYKLWFLTNGRGENNDGIFSVPLAPTPARQCTATDGPAQVCRYDEIER</sequence>
<dbReference type="InterPro" id="IPR012938">
    <property type="entry name" value="Glc/Sorbosone_DH"/>
</dbReference>
<proteinExistence type="predicted"/>
<name>A0ABT2LHN3_9HYPH</name>
<keyword evidence="1" id="KW-0472">Membrane</keyword>
<dbReference type="SUPFAM" id="SSF50952">
    <property type="entry name" value="Soluble quinoprotein glucose dehydrogenase"/>
    <property type="match status" value="1"/>
</dbReference>
<evidence type="ECO:0000313" key="3">
    <source>
        <dbReference type="EMBL" id="MCT7374077.1"/>
    </source>
</evidence>
<keyword evidence="1" id="KW-1133">Transmembrane helix</keyword>
<evidence type="ECO:0000313" key="4">
    <source>
        <dbReference type="Proteomes" id="UP001320831"/>
    </source>
</evidence>